<dbReference type="InterPro" id="IPR011075">
    <property type="entry name" value="TetR_C"/>
</dbReference>
<protein>
    <submittedName>
        <fullName evidence="6">DddH protein</fullName>
    </submittedName>
</protein>
<comment type="caution">
    <text evidence="6">The sequence shown here is derived from an EMBL/GenBank/DDBJ whole genome shotgun (WGS) entry which is preliminary data.</text>
</comment>
<dbReference type="Pfam" id="PF00440">
    <property type="entry name" value="TetR_N"/>
    <property type="match status" value="1"/>
</dbReference>
<evidence type="ECO:0000259" key="5">
    <source>
        <dbReference type="PROSITE" id="PS50977"/>
    </source>
</evidence>
<accession>K6XB42</accession>
<dbReference type="GO" id="GO:0003677">
    <property type="term" value="F:DNA binding"/>
    <property type="evidence" value="ECO:0007669"/>
    <property type="project" value="UniProtKB-UniRule"/>
</dbReference>
<dbReference type="PROSITE" id="PS50977">
    <property type="entry name" value="HTH_TETR_2"/>
    <property type="match status" value="1"/>
</dbReference>
<dbReference type="PANTHER" id="PTHR47506:SF6">
    <property type="entry name" value="HTH-TYPE TRANSCRIPTIONAL REPRESSOR NEMR"/>
    <property type="match status" value="1"/>
</dbReference>
<dbReference type="AlphaFoldDB" id="K6XB42"/>
<dbReference type="Proteomes" id="UP000006327">
    <property type="component" value="Unassembled WGS sequence"/>
</dbReference>
<evidence type="ECO:0000256" key="2">
    <source>
        <dbReference type="ARBA" id="ARBA00023125"/>
    </source>
</evidence>
<reference evidence="6 7" key="1">
    <citation type="journal article" date="2017" name="Antonie Van Leeuwenhoek">
        <title>Rhizobium rhizosphaerae sp. nov., a novel species isolated from rice rhizosphere.</title>
        <authorList>
            <person name="Zhao J.J."/>
            <person name="Zhang J."/>
            <person name="Zhang R.J."/>
            <person name="Zhang C.W."/>
            <person name="Yin H.Q."/>
            <person name="Zhang X.X."/>
        </authorList>
    </citation>
    <scope>NUCLEOTIDE SEQUENCE [LARGE SCALE GENOMIC DNA]</scope>
    <source>
        <strain evidence="6 7">BSs20135</strain>
    </source>
</reference>
<dbReference type="SUPFAM" id="SSF48498">
    <property type="entry name" value="Tetracyclin repressor-like, C-terminal domain"/>
    <property type="match status" value="1"/>
</dbReference>
<feature type="domain" description="HTH tetR-type" evidence="5">
    <location>
        <begin position="21"/>
        <end position="81"/>
    </location>
</feature>
<evidence type="ECO:0000256" key="3">
    <source>
        <dbReference type="ARBA" id="ARBA00023163"/>
    </source>
</evidence>
<dbReference type="SUPFAM" id="SSF46689">
    <property type="entry name" value="Homeodomain-like"/>
    <property type="match status" value="1"/>
</dbReference>
<dbReference type="PANTHER" id="PTHR47506">
    <property type="entry name" value="TRANSCRIPTIONAL REGULATORY PROTEIN"/>
    <property type="match status" value="1"/>
</dbReference>
<dbReference type="Pfam" id="PF16925">
    <property type="entry name" value="TetR_C_13"/>
    <property type="match status" value="1"/>
</dbReference>
<dbReference type="InterPro" id="IPR001647">
    <property type="entry name" value="HTH_TetR"/>
</dbReference>
<keyword evidence="1" id="KW-0805">Transcription regulation</keyword>
<dbReference type="InterPro" id="IPR009057">
    <property type="entry name" value="Homeodomain-like_sf"/>
</dbReference>
<feature type="DNA-binding region" description="H-T-H motif" evidence="4">
    <location>
        <begin position="44"/>
        <end position="63"/>
    </location>
</feature>
<proteinExistence type="predicted"/>
<dbReference type="eggNOG" id="COG1309">
    <property type="taxonomic scope" value="Bacteria"/>
</dbReference>
<dbReference type="OrthoDB" id="4541465at2"/>
<evidence type="ECO:0000313" key="6">
    <source>
        <dbReference type="EMBL" id="GAC17819.1"/>
    </source>
</evidence>
<name>K6XB42_9ALTE</name>
<dbReference type="InterPro" id="IPR036271">
    <property type="entry name" value="Tet_transcr_reg_TetR-rel_C_sf"/>
</dbReference>
<gene>
    <name evidence="6" type="ORF">GARC_0838</name>
</gene>
<dbReference type="STRING" id="493475.GARC_0838"/>
<dbReference type="EMBL" id="BAEO01000010">
    <property type="protein sequence ID" value="GAC17819.1"/>
    <property type="molecule type" value="Genomic_DNA"/>
</dbReference>
<dbReference type="RefSeq" id="WP_007617004.1">
    <property type="nucleotide sequence ID" value="NZ_BAEO01000010.1"/>
</dbReference>
<evidence type="ECO:0000256" key="1">
    <source>
        <dbReference type="ARBA" id="ARBA00023015"/>
    </source>
</evidence>
<evidence type="ECO:0000313" key="7">
    <source>
        <dbReference type="Proteomes" id="UP000006327"/>
    </source>
</evidence>
<dbReference type="Gene3D" id="1.10.357.10">
    <property type="entry name" value="Tetracycline Repressor, domain 2"/>
    <property type="match status" value="1"/>
</dbReference>
<keyword evidence="7" id="KW-1185">Reference proteome</keyword>
<keyword evidence="2 4" id="KW-0238">DNA-binding</keyword>
<sequence length="210" mass="23723">MTTLVIKPRRGRPPKVARENYDTRAELIRSGVEHLTEFGFSSSGIEPILKKVGVPKGSFYHYFASKEAFGETVIAHYDGYFSGKLDMHLLNTDYSPLTRLQKFVDDAVQGMTRHDFKRGCLVGNLSQEVDALPSGFRTLLTAIFVSWQQRVRTCLIEAQACGEVAHNADCTQVAEFFWIGWEGAVSRAKLVENAEPLRLFIQYFLQTLPK</sequence>
<keyword evidence="3" id="KW-0804">Transcription</keyword>
<organism evidence="6 7">
    <name type="scientific">Paraglaciecola arctica BSs20135</name>
    <dbReference type="NCBI Taxonomy" id="493475"/>
    <lineage>
        <taxon>Bacteria</taxon>
        <taxon>Pseudomonadati</taxon>
        <taxon>Pseudomonadota</taxon>
        <taxon>Gammaproteobacteria</taxon>
        <taxon>Alteromonadales</taxon>
        <taxon>Alteromonadaceae</taxon>
        <taxon>Paraglaciecola</taxon>
    </lineage>
</organism>
<evidence type="ECO:0000256" key="4">
    <source>
        <dbReference type="PROSITE-ProRule" id="PRU00335"/>
    </source>
</evidence>